<name>A0A8X6QRW0_NEPPI</name>
<dbReference type="Proteomes" id="UP000887013">
    <property type="component" value="Unassembled WGS sequence"/>
</dbReference>
<evidence type="ECO:0000313" key="2">
    <source>
        <dbReference type="Proteomes" id="UP000887013"/>
    </source>
</evidence>
<comment type="caution">
    <text evidence="1">The sequence shown here is derived from an EMBL/GenBank/DDBJ whole genome shotgun (WGS) entry which is preliminary data.</text>
</comment>
<dbReference type="EMBL" id="BMAW01034047">
    <property type="protein sequence ID" value="GFU33321.1"/>
    <property type="molecule type" value="Genomic_DNA"/>
</dbReference>
<sequence>MKSCDANFQPGKMAPSFGHIVKEKKGESFSAVSFVSFISTHTSPDLFRSGKVYDGRTLVIRQLRIAFRRRHKSPDCILWKRSASLIDCTEELKPNHFNSSSFNNYCSHSTSDLSQWTVRKEHCSISANDNSERDDLIGKAFNFPKYA</sequence>
<proteinExistence type="predicted"/>
<dbReference type="AlphaFoldDB" id="A0A8X6QRW0"/>
<gene>
    <name evidence="1" type="ORF">NPIL_70051</name>
</gene>
<protein>
    <submittedName>
        <fullName evidence="1">Uncharacterized protein</fullName>
    </submittedName>
</protein>
<evidence type="ECO:0000313" key="1">
    <source>
        <dbReference type="EMBL" id="GFU33321.1"/>
    </source>
</evidence>
<keyword evidence="2" id="KW-1185">Reference proteome</keyword>
<organism evidence="1 2">
    <name type="scientific">Nephila pilipes</name>
    <name type="common">Giant wood spider</name>
    <name type="synonym">Nephila maculata</name>
    <dbReference type="NCBI Taxonomy" id="299642"/>
    <lineage>
        <taxon>Eukaryota</taxon>
        <taxon>Metazoa</taxon>
        <taxon>Ecdysozoa</taxon>
        <taxon>Arthropoda</taxon>
        <taxon>Chelicerata</taxon>
        <taxon>Arachnida</taxon>
        <taxon>Araneae</taxon>
        <taxon>Araneomorphae</taxon>
        <taxon>Entelegynae</taxon>
        <taxon>Araneoidea</taxon>
        <taxon>Nephilidae</taxon>
        <taxon>Nephila</taxon>
    </lineage>
</organism>
<reference evidence="1" key="1">
    <citation type="submission" date="2020-08" db="EMBL/GenBank/DDBJ databases">
        <title>Multicomponent nature underlies the extraordinary mechanical properties of spider dragline silk.</title>
        <authorList>
            <person name="Kono N."/>
            <person name="Nakamura H."/>
            <person name="Mori M."/>
            <person name="Yoshida Y."/>
            <person name="Ohtoshi R."/>
            <person name="Malay A.D."/>
            <person name="Moran D.A.P."/>
            <person name="Tomita M."/>
            <person name="Numata K."/>
            <person name="Arakawa K."/>
        </authorList>
    </citation>
    <scope>NUCLEOTIDE SEQUENCE</scope>
</reference>
<accession>A0A8X6QRW0</accession>